<dbReference type="EMBL" id="BAAATZ010000006">
    <property type="protein sequence ID" value="GAA2723436.1"/>
    <property type="molecule type" value="Genomic_DNA"/>
</dbReference>
<gene>
    <name evidence="2" type="ORF">GCM10010439_18710</name>
</gene>
<feature type="chain" id="PRO_5045233508" evidence="1">
    <location>
        <begin position="22"/>
        <end position="339"/>
    </location>
</feature>
<keyword evidence="1" id="KW-0732">Signal</keyword>
<comment type="caution">
    <text evidence="2">The sequence shown here is derived from an EMBL/GenBank/DDBJ whole genome shotgun (WGS) entry which is preliminary data.</text>
</comment>
<evidence type="ECO:0000256" key="1">
    <source>
        <dbReference type="SAM" id="SignalP"/>
    </source>
</evidence>
<name>A0ABN3U350_9ACTN</name>
<dbReference type="Proteomes" id="UP001501842">
    <property type="component" value="Unassembled WGS sequence"/>
</dbReference>
<proteinExistence type="predicted"/>
<sequence>MFIAAVSAVLAAGFMAPAAYAEERPWRVTRTPLMVSDAGLSRVAALGPEEVWVGGHEGRFCYDWSIPLLGAGRKCEFSTTVKRWNGVFWETKNPPATWNLELLDLDASSSGNVWFAGEKNLEDRFFRWDGNKWNEIVLPTGICSSISTVSGLSLTAVGTDELWAAWGRECVMHWKAGEWTVHPTPGLHIEKVHALGANDVYLSPVSPARKPLHWDGASWAEVNGVPNAFLVGVDGDGSYYAELSNLRSVKHVSNGVTTALPLSPEPLPGSTADEYLLDAEGSLWRVDKTVAHRFDGASWQSTPLPVGSVTDVDPLPAPAGSLWAVGTAPDGTPASLTNS</sequence>
<keyword evidence="3" id="KW-1185">Reference proteome</keyword>
<evidence type="ECO:0000313" key="3">
    <source>
        <dbReference type="Proteomes" id="UP001501842"/>
    </source>
</evidence>
<protein>
    <submittedName>
        <fullName evidence="2">Uncharacterized protein</fullName>
    </submittedName>
</protein>
<organism evidence="2 3">
    <name type="scientific">Actinocorallia aurantiaca</name>
    <dbReference type="NCBI Taxonomy" id="46204"/>
    <lineage>
        <taxon>Bacteria</taxon>
        <taxon>Bacillati</taxon>
        <taxon>Actinomycetota</taxon>
        <taxon>Actinomycetes</taxon>
        <taxon>Streptosporangiales</taxon>
        <taxon>Thermomonosporaceae</taxon>
        <taxon>Actinocorallia</taxon>
    </lineage>
</organism>
<feature type="signal peptide" evidence="1">
    <location>
        <begin position="1"/>
        <end position="21"/>
    </location>
</feature>
<accession>A0ABN3U350</accession>
<evidence type="ECO:0000313" key="2">
    <source>
        <dbReference type="EMBL" id="GAA2723436.1"/>
    </source>
</evidence>
<reference evidence="2 3" key="1">
    <citation type="journal article" date="2019" name="Int. J. Syst. Evol. Microbiol.">
        <title>The Global Catalogue of Microorganisms (GCM) 10K type strain sequencing project: providing services to taxonomists for standard genome sequencing and annotation.</title>
        <authorList>
            <consortium name="The Broad Institute Genomics Platform"/>
            <consortium name="The Broad Institute Genome Sequencing Center for Infectious Disease"/>
            <person name="Wu L."/>
            <person name="Ma J."/>
        </authorList>
    </citation>
    <scope>NUCLEOTIDE SEQUENCE [LARGE SCALE GENOMIC DNA]</scope>
    <source>
        <strain evidence="2 3">JCM 8201</strain>
    </source>
</reference>